<keyword evidence="5 8" id="KW-1133">Transmembrane helix</keyword>
<evidence type="ECO:0000256" key="8">
    <source>
        <dbReference type="SAM" id="Phobius"/>
    </source>
</evidence>
<gene>
    <name evidence="9" type="ORF">QE367_000347</name>
</gene>
<evidence type="ECO:0000313" key="9">
    <source>
        <dbReference type="EMBL" id="MDR6166143.1"/>
    </source>
</evidence>
<evidence type="ECO:0000256" key="2">
    <source>
        <dbReference type="ARBA" id="ARBA00004829"/>
    </source>
</evidence>
<dbReference type="RefSeq" id="WP_064956711.1">
    <property type="nucleotide sequence ID" value="NZ_JAVIZA010000001.1"/>
</dbReference>
<keyword evidence="10" id="KW-1185">Reference proteome</keyword>
<keyword evidence="6 8" id="KW-0472">Membrane</keyword>
<feature type="transmembrane region" description="Helical" evidence="8">
    <location>
        <begin position="35"/>
        <end position="61"/>
    </location>
</feature>
<evidence type="ECO:0000256" key="7">
    <source>
        <dbReference type="ARBA" id="ARBA00023235"/>
    </source>
</evidence>
<dbReference type="NCBIfam" id="TIGR03462">
    <property type="entry name" value="CarR_dom_SF"/>
    <property type="match status" value="1"/>
</dbReference>
<keyword evidence="4" id="KW-0125">Carotenoid biosynthesis</keyword>
<organism evidence="9 10">
    <name type="scientific">Microbacterium paludicola</name>
    <dbReference type="NCBI Taxonomy" id="300019"/>
    <lineage>
        <taxon>Bacteria</taxon>
        <taxon>Bacillati</taxon>
        <taxon>Actinomycetota</taxon>
        <taxon>Actinomycetes</taxon>
        <taxon>Micrococcales</taxon>
        <taxon>Microbacteriaceae</taxon>
        <taxon>Microbacterium</taxon>
    </lineage>
</organism>
<comment type="subcellular location">
    <subcellularLocation>
        <location evidence="1">Membrane</location>
        <topology evidence="1">Multi-pass membrane protein</topology>
    </subcellularLocation>
</comment>
<feature type="transmembrane region" description="Helical" evidence="8">
    <location>
        <begin position="81"/>
        <end position="100"/>
    </location>
</feature>
<sequence length="115" mass="12815">MPGSYLIALLVSLCGVGLLDRRFRLAFWRDRRRTVIAALLGTVFFLLWDAVGIATGVFVKGTSAALLGIDLAPHLPLEEPVFLLFLSYLALVAYGGARRWRERTGRERRRTDAAP</sequence>
<comment type="pathway">
    <text evidence="2">Carotenoid biosynthesis.</text>
</comment>
<dbReference type="Proteomes" id="UP001260188">
    <property type="component" value="Unassembled WGS sequence"/>
</dbReference>
<evidence type="ECO:0000256" key="1">
    <source>
        <dbReference type="ARBA" id="ARBA00004141"/>
    </source>
</evidence>
<keyword evidence="3 8" id="KW-0812">Transmembrane</keyword>
<keyword evidence="7" id="KW-0413">Isomerase</keyword>
<comment type="caution">
    <text evidence="9">The sequence shown here is derived from an EMBL/GenBank/DDBJ whole genome shotgun (WGS) entry which is preliminary data.</text>
</comment>
<evidence type="ECO:0000256" key="4">
    <source>
        <dbReference type="ARBA" id="ARBA00022746"/>
    </source>
</evidence>
<accession>A0ABU1HZ47</accession>
<feature type="transmembrane region" description="Helical" evidence="8">
    <location>
        <begin position="6"/>
        <end position="23"/>
    </location>
</feature>
<protein>
    <submittedName>
        <fullName evidence="9">Lycopene cyclase domain-containing protein</fullName>
    </submittedName>
</protein>
<proteinExistence type="predicted"/>
<dbReference type="InterPro" id="IPR017825">
    <property type="entry name" value="Lycopene_cyclase_dom"/>
</dbReference>
<evidence type="ECO:0000256" key="5">
    <source>
        <dbReference type="ARBA" id="ARBA00022989"/>
    </source>
</evidence>
<evidence type="ECO:0000313" key="10">
    <source>
        <dbReference type="Proteomes" id="UP001260188"/>
    </source>
</evidence>
<name>A0ABU1HZ47_9MICO</name>
<reference evidence="9 10" key="1">
    <citation type="submission" date="2023-08" db="EMBL/GenBank/DDBJ databases">
        <title>Functional and genomic diversity of the sorghum phyllosphere microbiome.</title>
        <authorList>
            <person name="Shade A."/>
        </authorList>
    </citation>
    <scope>NUCLEOTIDE SEQUENCE [LARGE SCALE GENOMIC DNA]</scope>
    <source>
        <strain evidence="9 10">SORGH_AS_0919</strain>
    </source>
</reference>
<dbReference type="EMBL" id="JAVIZA010000001">
    <property type="protein sequence ID" value="MDR6166143.1"/>
    <property type="molecule type" value="Genomic_DNA"/>
</dbReference>
<evidence type="ECO:0000256" key="6">
    <source>
        <dbReference type="ARBA" id="ARBA00023136"/>
    </source>
</evidence>
<evidence type="ECO:0000256" key="3">
    <source>
        <dbReference type="ARBA" id="ARBA00022692"/>
    </source>
</evidence>